<dbReference type="PROSITE" id="PS50835">
    <property type="entry name" value="IG_LIKE"/>
    <property type="match status" value="1"/>
</dbReference>
<dbReference type="GO" id="GO:0009897">
    <property type="term" value="C:external side of plasma membrane"/>
    <property type="evidence" value="ECO:0007669"/>
    <property type="project" value="TreeGrafter"/>
</dbReference>
<proteinExistence type="predicted"/>
<protein>
    <recommendedName>
        <fullName evidence="1">Ig-like domain-containing protein</fullName>
    </recommendedName>
</protein>
<sequence length="269" mass="29936">MVLLVIYQSHLWRTLSNSVQNNSSFPADYSNTAPITSCGERERETLLPCQSELDKNWSDAVVVREGTLATLVCIDENATGAVSVNWMVKPLGNNRWRLVLSANERKEFSGEAAKDHMQLSDHNFQESGVFSLSLRPQREDAALYLCLVKRRQKILKERVILLAVLEVTVVPPGLVPQYSTLRLIANVQPEIAVSKITWAAPGDISMRTEKIPKFGTITKLPQVQNNDDGAYVCLVYLKGNSSSPFFAFNVDVNVDADRVASFTNIVHGE</sequence>
<dbReference type="InterPro" id="IPR007110">
    <property type="entry name" value="Ig-like_dom"/>
</dbReference>
<dbReference type="PANTHER" id="PTHR11422:SF3">
    <property type="entry name" value="G6F-LIKE PROTEIN"/>
    <property type="match status" value="1"/>
</dbReference>
<keyword evidence="3" id="KW-1185">Reference proteome</keyword>
<dbReference type="GO" id="GO:0042110">
    <property type="term" value="P:T cell activation"/>
    <property type="evidence" value="ECO:0007669"/>
    <property type="project" value="TreeGrafter"/>
</dbReference>
<dbReference type="GO" id="GO:0045121">
    <property type="term" value="C:membrane raft"/>
    <property type="evidence" value="ECO:0007669"/>
    <property type="project" value="TreeGrafter"/>
</dbReference>
<dbReference type="PANTHER" id="PTHR11422">
    <property type="entry name" value="T-CELL SURFACE GLYCOPROTEIN CD4"/>
    <property type="match status" value="1"/>
</dbReference>
<dbReference type="SUPFAM" id="SSF48726">
    <property type="entry name" value="Immunoglobulin"/>
    <property type="match status" value="1"/>
</dbReference>
<accession>A0AAW0N4W8</accession>
<dbReference type="GO" id="GO:0070374">
    <property type="term" value="P:positive regulation of ERK1 and ERK2 cascade"/>
    <property type="evidence" value="ECO:0007669"/>
    <property type="project" value="TreeGrafter"/>
</dbReference>
<dbReference type="InterPro" id="IPR013783">
    <property type="entry name" value="Ig-like_fold"/>
</dbReference>
<gene>
    <name evidence="2" type="ORF">WMY93_026638</name>
</gene>
<dbReference type="GO" id="GO:0042289">
    <property type="term" value="F:MHC class II protein binding"/>
    <property type="evidence" value="ECO:0007669"/>
    <property type="project" value="TreeGrafter"/>
</dbReference>
<dbReference type="Proteomes" id="UP001460270">
    <property type="component" value="Unassembled WGS sequence"/>
</dbReference>
<dbReference type="EMBL" id="JBBPFD010000019">
    <property type="protein sequence ID" value="KAK7887017.1"/>
    <property type="molecule type" value="Genomic_DNA"/>
</dbReference>
<evidence type="ECO:0000313" key="3">
    <source>
        <dbReference type="Proteomes" id="UP001460270"/>
    </source>
</evidence>
<dbReference type="GO" id="GO:0035723">
    <property type="term" value="P:interleukin-15-mediated signaling pathway"/>
    <property type="evidence" value="ECO:0007669"/>
    <property type="project" value="TreeGrafter"/>
</dbReference>
<reference evidence="3" key="1">
    <citation type="submission" date="2024-04" db="EMBL/GenBank/DDBJ databases">
        <title>Salinicola lusitanus LLJ914,a marine bacterium isolated from the Okinawa Trough.</title>
        <authorList>
            <person name="Li J."/>
        </authorList>
    </citation>
    <scope>NUCLEOTIDE SEQUENCE [LARGE SCALE GENOMIC DNA]</scope>
</reference>
<evidence type="ECO:0000313" key="2">
    <source>
        <dbReference type="EMBL" id="KAK7887017.1"/>
    </source>
</evidence>
<comment type="caution">
    <text evidence="2">The sequence shown here is derived from an EMBL/GenBank/DDBJ whole genome shotgun (WGS) entry which is preliminary data.</text>
</comment>
<evidence type="ECO:0000259" key="1">
    <source>
        <dbReference type="PROSITE" id="PS50835"/>
    </source>
</evidence>
<feature type="domain" description="Ig-like" evidence="1">
    <location>
        <begin position="48"/>
        <end position="156"/>
    </location>
</feature>
<organism evidence="2 3">
    <name type="scientific">Mugilogobius chulae</name>
    <name type="common">yellowstripe goby</name>
    <dbReference type="NCBI Taxonomy" id="88201"/>
    <lineage>
        <taxon>Eukaryota</taxon>
        <taxon>Metazoa</taxon>
        <taxon>Chordata</taxon>
        <taxon>Craniata</taxon>
        <taxon>Vertebrata</taxon>
        <taxon>Euteleostomi</taxon>
        <taxon>Actinopterygii</taxon>
        <taxon>Neopterygii</taxon>
        <taxon>Teleostei</taxon>
        <taxon>Neoteleostei</taxon>
        <taxon>Acanthomorphata</taxon>
        <taxon>Gobiaria</taxon>
        <taxon>Gobiiformes</taxon>
        <taxon>Gobioidei</taxon>
        <taxon>Gobiidae</taxon>
        <taxon>Gobionellinae</taxon>
        <taxon>Mugilogobius</taxon>
    </lineage>
</organism>
<dbReference type="Gene3D" id="2.60.40.10">
    <property type="entry name" value="Immunoglobulins"/>
    <property type="match status" value="1"/>
</dbReference>
<name>A0AAW0N4W8_9GOBI</name>
<dbReference type="AlphaFoldDB" id="A0AAW0N4W8"/>
<dbReference type="InterPro" id="IPR036179">
    <property type="entry name" value="Ig-like_dom_sf"/>
</dbReference>
<dbReference type="GO" id="GO:1990782">
    <property type="term" value="F:protein tyrosine kinase binding"/>
    <property type="evidence" value="ECO:0007669"/>
    <property type="project" value="TreeGrafter"/>
</dbReference>